<dbReference type="RefSeq" id="WP_303522381.1">
    <property type="nucleotide sequence ID" value="NZ_JAUOQO010000530.1"/>
</dbReference>
<sequence>MAPNSLYRNTARAESKEAREVARRAEADRENIKQRAKTAALLETLEKGKEYDGLAAEVRTMNS</sequence>
<accession>A0AAW7YYA9</accession>
<evidence type="ECO:0000313" key="3">
    <source>
        <dbReference type="Proteomes" id="UP001170310"/>
    </source>
</evidence>
<dbReference type="EMBL" id="JAUOQO010000530">
    <property type="protein sequence ID" value="MDO6575341.1"/>
    <property type="molecule type" value="Genomic_DNA"/>
</dbReference>
<feature type="non-terminal residue" evidence="2">
    <location>
        <position position="63"/>
    </location>
</feature>
<proteinExistence type="predicted"/>
<organism evidence="2 3">
    <name type="scientific">Staphylococcus pasteuri_A</name>
    <dbReference type="NCBI Taxonomy" id="3062664"/>
    <lineage>
        <taxon>Bacteria</taxon>
        <taxon>Bacillati</taxon>
        <taxon>Bacillota</taxon>
        <taxon>Bacilli</taxon>
        <taxon>Bacillales</taxon>
        <taxon>Staphylococcaceae</taxon>
        <taxon>Staphylococcus</taxon>
    </lineage>
</organism>
<evidence type="ECO:0000256" key="1">
    <source>
        <dbReference type="SAM" id="MobiDB-lite"/>
    </source>
</evidence>
<dbReference type="AlphaFoldDB" id="A0AAW7YYA9"/>
<gene>
    <name evidence="2" type="ORF">Q4528_14590</name>
</gene>
<protein>
    <submittedName>
        <fullName evidence="2">Uncharacterized protein</fullName>
    </submittedName>
</protein>
<reference evidence="2" key="1">
    <citation type="submission" date="2023-07" db="EMBL/GenBank/DDBJ databases">
        <title>Genome content predicts the carbon catabolic preferences of heterotrophic bacteria.</title>
        <authorList>
            <person name="Gralka M."/>
        </authorList>
    </citation>
    <scope>NUCLEOTIDE SEQUENCE</scope>
    <source>
        <strain evidence="2">E2R20</strain>
    </source>
</reference>
<feature type="compositionally biased region" description="Basic and acidic residues" evidence="1">
    <location>
        <begin position="11"/>
        <end position="29"/>
    </location>
</feature>
<dbReference type="Proteomes" id="UP001170310">
    <property type="component" value="Unassembled WGS sequence"/>
</dbReference>
<feature type="region of interest" description="Disordered" evidence="1">
    <location>
        <begin position="1"/>
        <end position="29"/>
    </location>
</feature>
<comment type="caution">
    <text evidence="2">The sequence shown here is derived from an EMBL/GenBank/DDBJ whole genome shotgun (WGS) entry which is preliminary data.</text>
</comment>
<evidence type="ECO:0000313" key="2">
    <source>
        <dbReference type="EMBL" id="MDO6575341.1"/>
    </source>
</evidence>
<name>A0AAW7YYA9_9STAP</name>
<keyword evidence="3" id="KW-1185">Reference proteome</keyword>